<dbReference type="PANTHER" id="PTHR30329:SF21">
    <property type="entry name" value="LIPOPROTEIN YIAD-RELATED"/>
    <property type="match status" value="1"/>
</dbReference>
<keyword evidence="7" id="KW-1185">Reference proteome</keyword>
<evidence type="ECO:0000256" key="4">
    <source>
        <dbReference type="PROSITE-ProRule" id="PRU00473"/>
    </source>
</evidence>
<dbReference type="Gene3D" id="2.60.120.260">
    <property type="entry name" value="Galactose-binding domain-like"/>
    <property type="match status" value="1"/>
</dbReference>
<keyword evidence="2 4" id="KW-0472">Membrane</keyword>
<dbReference type="PRINTS" id="PR01023">
    <property type="entry name" value="NAFLGMOTY"/>
</dbReference>
<feature type="domain" description="OmpA-like" evidence="5">
    <location>
        <begin position="238"/>
        <end position="357"/>
    </location>
</feature>
<organism evidence="6 7">
    <name type="scientific">Zobellia barbeyronii</name>
    <dbReference type="NCBI Taxonomy" id="2748009"/>
    <lineage>
        <taxon>Bacteria</taxon>
        <taxon>Pseudomonadati</taxon>
        <taxon>Bacteroidota</taxon>
        <taxon>Flavobacteriia</taxon>
        <taxon>Flavobacteriales</taxon>
        <taxon>Flavobacteriaceae</taxon>
        <taxon>Zobellia</taxon>
    </lineage>
</organism>
<sequence>MCFLQTLNSQNLVENPSFEAYVNCPKRLGNFSTDVKGWSTPTDGSTDYFNGCSTEMGTPKNFNGSQPANFGQGYAGLYLFAPDDYREYFQTKLLEPLKEGVKYRVSFYVSLAERSDFAIKEFGVLFSKDKLRIPIKKELSKKLLYQQKENAYNYLEIGYSNFYSDTQDWILVHTEFVAKGSEKYLMIGNFKSNARTRLFKTKRNAKQGAYYYVDMVEVSEAETNITKQEVVLANVGTRTFELDKIHVFKDVLFAFDEATLLETAKKELGGIYFYLLKNKTLHISINGFTDSIGSNKYNRSLSKKRAKAVAEYLVHLGLNKNRVVWQGHGGDKPIANNATSEGRKQNRRVEFIISKPKP</sequence>
<dbReference type="InterPro" id="IPR006664">
    <property type="entry name" value="OMP_bac"/>
</dbReference>
<keyword evidence="3" id="KW-0998">Cell outer membrane</keyword>
<gene>
    <name evidence="6" type="ORF">HW347_13220</name>
</gene>
<evidence type="ECO:0000313" key="7">
    <source>
        <dbReference type="Proteomes" id="UP000740413"/>
    </source>
</evidence>
<proteinExistence type="predicted"/>
<dbReference type="Gene3D" id="3.30.1330.60">
    <property type="entry name" value="OmpA-like domain"/>
    <property type="match status" value="1"/>
</dbReference>
<dbReference type="Proteomes" id="UP000740413">
    <property type="component" value="Unassembled WGS sequence"/>
</dbReference>
<dbReference type="CDD" id="cd07185">
    <property type="entry name" value="OmpA_C-like"/>
    <property type="match status" value="1"/>
</dbReference>
<comment type="subcellular location">
    <subcellularLocation>
        <location evidence="1">Cell outer membrane</location>
    </subcellularLocation>
</comment>
<protein>
    <submittedName>
        <fullName evidence="6">OmpA family protein</fullName>
    </submittedName>
</protein>
<dbReference type="PANTHER" id="PTHR30329">
    <property type="entry name" value="STATOR ELEMENT OF FLAGELLAR MOTOR COMPLEX"/>
    <property type="match status" value="1"/>
</dbReference>
<evidence type="ECO:0000256" key="2">
    <source>
        <dbReference type="ARBA" id="ARBA00023136"/>
    </source>
</evidence>
<evidence type="ECO:0000259" key="5">
    <source>
        <dbReference type="PROSITE" id="PS51123"/>
    </source>
</evidence>
<name>A0ABS5WFR3_9FLAO</name>
<reference evidence="7" key="2">
    <citation type="submission" date="2023-07" db="EMBL/GenBank/DDBJ databases">
        <title>Zobellia barbeyronii sp. nov., a new marine flavobacterium, isolated from green and red algae.</title>
        <authorList>
            <person name="Nedashkovskaya O.I."/>
            <person name="Otstavnykh N."/>
            <person name="Zhukova N."/>
            <person name="Guzev K."/>
            <person name="Chausova V."/>
            <person name="Tekutyeva L."/>
            <person name="Mikhailov V."/>
            <person name="Isaeva M."/>
        </authorList>
    </citation>
    <scope>NUCLEOTIDE SEQUENCE [LARGE SCALE GENOMIC DNA]</scope>
    <source>
        <strain evidence="7">KMM 6746</strain>
    </source>
</reference>
<dbReference type="InterPro" id="IPR050330">
    <property type="entry name" value="Bact_OuterMem_StrucFunc"/>
</dbReference>
<dbReference type="PROSITE" id="PS51123">
    <property type="entry name" value="OMPA_2"/>
    <property type="match status" value="1"/>
</dbReference>
<dbReference type="Pfam" id="PF00691">
    <property type="entry name" value="OmpA"/>
    <property type="match status" value="1"/>
</dbReference>
<dbReference type="InterPro" id="IPR036737">
    <property type="entry name" value="OmpA-like_sf"/>
</dbReference>
<reference evidence="6 7" key="1">
    <citation type="submission" date="2020-06" db="EMBL/GenBank/DDBJ databases">
        <authorList>
            <person name="Isaeva M.P."/>
            <person name="Chernysheva N.Y."/>
        </authorList>
    </citation>
    <scope>NUCLEOTIDE SEQUENCE [LARGE SCALE GENOMIC DNA]</scope>
    <source>
        <strain evidence="6 7">KMM 6746</strain>
    </source>
</reference>
<evidence type="ECO:0000256" key="1">
    <source>
        <dbReference type="ARBA" id="ARBA00004442"/>
    </source>
</evidence>
<dbReference type="InterPro" id="IPR006665">
    <property type="entry name" value="OmpA-like"/>
</dbReference>
<evidence type="ECO:0000313" key="6">
    <source>
        <dbReference type="EMBL" id="MBT2162228.1"/>
    </source>
</evidence>
<dbReference type="SUPFAM" id="SSF103088">
    <property type="entry name" value="OmpA-like"/>
    <property type="match status" value="1"/>
</dbReference>
<comment type="caution">
    <text evidence="6">The sequence shown here is derived from an EMBL/GenBank/DDBJ whole genome shotgun (WGS) entry which is preliminary data.</text>
</comment>
<dbReference type="PRINTS" id="PR01021">
    <property type="entry name" value="OMPADOMAIN"/>
</dbReference>
<accession>A0ABS5WFR3</accession>
<dbReference type="EMBL" id="JACATN010000004">
    <property type="protein sequence ID" value="MBT2162228.1"/>
    <property type="molecule type" value="Genomic_DNA"/>
</dbReference>
<evidence type="ECO:0000256" key="3">
    <source>
        <dbReference type="ARBA" id="ARBA00023237"/>
    </source>
</evidence>